<evidence type="ECO:0000313" key="1">
    <source>
        <dbReference type="EMBL" id="OMJ88770.1"/>
    </source>
</evidence>
<accession>A0A1R2CII9</accession>
<dbReference type="EMBL" id="MPUH01000142">
    <property type="protein sequence ID" value="OMJ88770.1"/>
    <property type="molecule type" value="Genomic_DNA"/>
</dbReference>
<protein>
    <submittedName>
        <fullName evidence="1">Uncharacterized protein</fullName>
    </submittedName>
</protein>
<reference evidence="1 2" key="1">
    <citation type="submission" date="2016-11" db="EMBL/GenBank/DDBJ databases">
        <title>The macronuclear genome of Stentor coeruleus: a giant cell with tiny introns.</title>
        <authorList>
            <person name="Slabodnick M."/>
            <person name="Ruby J.G."/>
            <person name="Reiff S.B."/>
            <person name="Swart E.C."/>
            <person name="Gosai S."/>
            <person name="Prabakaran S."/>
            <person name="Witkowska E."/>
            <person name="Larue G.E."/>
            <person name="Fisher S."/>
            <person name="Freeman R.M."/>
            <person name="Gunawardena J."/>
            <person name="Chu W."/>
            <person name="Stover N.A."/>
            <person name="Gregory B.D."/>
            <person name="Nowacki M."/>
            <person name="Derisi J."/>
            <person name="Roy S.W."/>
            <person name="Marshall W.F."/>
            <person name="Sood P."/>
        </authorList>
    </citation>
    <scope>NUCLEOTIDE SEQUENCE [LARGE SCALE GENOMIC DNA]</scope>
    <source>
        <strain evidence="1">WM001</strain>
    </source>
</reference>
<keyword evidence="2" id="KW-1185">Reference proteome</keyword>
<organism evidence="1 2">
    <name type="scientific">Stentor coeruleus</name>
    <dbReference type="NCBI Taxonomy" id="5963"/>
    <lineage>
        <taxon>Eukaryota</taxon>
        <taxon>Sar</taxon>
        <taxon>Alveolata</taxon>
        <taxon>Ciliophora</taxon>
        <taxon>Postciliodesmatophora</taxon>
        <taxon>Heterotrichea</taxon>
        <taxon>Heterotrichida</taxon>
        <taxon>Stentoridae</taxon>
        <taxon>Stentor</taxon>
    </lineage>
</organism>
<proteinExistence type="predicted"/>
<name>A0A1R2CII9_9CILI</name>
<comment type="caution">
    <text evidence="1">The sequence shown here is derived from an EMBL/GenBank/DDBJ whole genome shotgun (WGS) entry which is preliminary data.</text>
</comment>
<evidence type="ECO:0000313" key="2">
    <source>
        <dbReference type="Proteomes" id="UP000187209"/>
    </source>
</evidence>
<sequence>MQCLKKFKPRKNNSVSYSIILSPAVDVETRENHHNANFFHDSNTLSPHHLTNNYIRNQEISQTAKIISDRRNTIPDLIEIRSISLESGTKNPKKLTSKNKKKLKNTYHRSRYCQIF</sequence>
<dbReference type="Proteomes" id="UP000187209">
    <property type="component" value="Unassembled WGS sequence"/>
</dbReference>
<gene>
    <name evidence="1" type="ORF">SteCoe_9235</name>
</gene>
<dbReference type="AlphaFoldDB" id="A0A1R2CII9"/>